<feature type="compositionally biased region" description="Basic and acidic residues" evidence="1">
    <location>
        <begin position="329"/>
        <end position="345"/>
    </location>
</feature>
<feature type="chain" id="PRO_5001722718" description="EF-hand domain-containing protein" evidence="2">
    <location>
        <begin position="19"/>
        <end position="345"/>
    </location>
</feature>
<sequence length="345" mass="37748">MNWFVLVSALVISSSVLATSILAHELRMVRLHNRQSSPKYSISSSTDESQASESATKSDPGLKLVLDSDAELSPQHEESMRLLMRAKAEAVISSHSGVSLSQYEVERILTGVAPSLHPGTLSNVSWTLDMYESGITLPTTSSSHNGLSSNIFTSSSFSVTYSPSSAGSDGKESKIAHLKTPRPDSDDRTKLGPLADDVNTLPTEPNTKPDDRDLNHDGIISVDELLHSFFHADNVKNVFDEVQAQTNQKLDKAGKKEIIKKSAPALHKTIEKVASHRGWGIQDLRLARLHRDSQEEMGDEAFKDFIDYNTLVKTMRSALITPEDAAIDTAKEQQEAPRTDPATKA</sequence>
<keyword evidence="2" id="KW-0732">Signal</keyword>
<dbReference type="InterPro" id="IPR018247">
    <property type="entry name" value="EF_Hand_1_Ca_BS"/>
</dbReference>
<evidence type="ECO:0000313" key="3">
    <source>
        <dbReference type="EMBL" id="CDI52596.1"/>
    </source>
</evidence>
<organism evidence="3">
    <name type="scientific">Melanopsichium pennsylvanicum 4</name>
    <dbReference type="NCBI Taxonomy" id="1398559"/>
    <lineage>
        <taxon>Eukaryota</taxon>
        <taxon>Fungi</taxon>
        <taxon>Dikarya</taxon>
        <taxon>Basidiomycota</taxon>
        <taxon>Ustilaginomycotina</taxon>
        <taxon>Ustilaginomycetes</taxon>
        <taxon>Ustilaginales</taxon>
        <taxon>Ustilaginaceae</taxon>
        <taxon>Melanopsichium</taxon>
    </lineage>
</organism>
<dbReference type="PROSITE" id="PS00018">
    <property type="entry name" value="EF_HAND_1"/>
    <property type="match status" value="1"/>
</dbReference>
<feature type="compositionally biased region" description="Basic and acidic residues" evidence="1">
    <location>
        <begin position="169"/>
        <end position="190"/>
    </location>
</feature>
<reference evidence="3" key="1">
    <citation type="journal article" date="2014" name="Genome Biol. Evol.">
        <title>Gene Loss Rather Than Gene Gain Is Associated with a Host Jump from Monocots to Dicots in the Smut Fungus Melanopsichium pennsylvanicum.</title>
        <authorList>
            <person name="Sharma R."/>
            <person name="Mishra B."/>
            <person name="Runge F."/>
            <person name="Thines M."/>
        </authorList>
    </citation>
    <scope>NUCLEOTIDE SEQUENCE</scope>
    <source>
        <strain evidence="3">4</strain>
    </source>
</reference>
<evidence type="ECO:0000256" key="1">
    <source>
        <dbReference type="SAM" id="MobiDB-lite"/>
    </source>
</evidence>
<dbReference type="EMBL" id="HG529546">
    <property type="protein sequence ID" value="CDI52596.1"/>
    <property type="molecule type" value="Genomic_DNA"/>
</dbReference>
<dbReference type="AlphaFoldDB" id="A0A077R100"/>
<evidence type="ECO:0008006" key="4">
    <source>
        <dbReference type="Google" id="ProtNLM"/>
    </source>
</evidence>
<feature type="region of interest" description="Disordered" evidence="1">
    <location>
        <begin position="162"/>
        <end position="214"/>
    </location>
</feature>
<name>A0A077R100_9BASI</name>
<feature type="region of interest" description="Disordered" evidence="1">
    <location>
        <begin position="324"/>
        <end position="345"/>
    </location>
</feature>
<accession>A0A077R100</accession>
<feature type="region of interest" description="Disordered" evidence="1">
    <location>
        <begin position="37"/>
        <end position="60"/>
    </location>
</feature>
<proteinExistence type="predicted"/>
<protein>
    <recommendedName>
        <fullName evidence="4">EF-hand domain-containing protein</fullName>
    </recommendedName>
</protein>
<feature type="compositionally biased region" description="Low complexity" evidence="1">
    <location>
        <begin position="41"/>
        <end position="55"/>
    </location>
</feature>
<evidence type="ECO:0000256" key="2">
    <source>
        <dbReference type="SAM" id="SignalP"/>
    </source>
</evidence>
<feature type="signal peptide" evidence="2">
    <location>
        <begin position="1"/>
        <end position="18"/>
    </location>
</feature>